<feature type="region of interest" description="Disordered" evidence="2">
    <location>
        <begin position="165"/>
        <end position="197"/>
    </location>
</feature>
<evidence type="ECO:0000313" key="4">
    <source>
        <dbReference type="Proteomes" id="UP000887565"/>
    </source>
</evidence>
<evidence type="ECO:0000313" key="5">
    <source>
        <dbReference type="WBParaSite" id="nRc.2.0.1.t07798-RA"/>
    </source>
</evidence>
<dbReference type="OMA" id="HQTGRTK"/>
<dbReference type="WBParaSite" id="nRc.2.0.1.t07798-RA">
    <property type="protein sequence ID" value="nRc.2.0.1.t07798-RA"/>
    <property type="gene ID" value="nRc.2.0.1.g07798"/>
</dbReference>
<dbReference type="SMART" id="SM00685">
    <property type="entry name" value="DM14"/>
    <property type="match status" value="4"/>
</dbReference>
<organism evidence="4 5">
    <name type="scientific">Romanomermis culicivorax</name>
    <name type="common">Nematode worm</name>
    <dbReference type="NCBI Taxonomy" id="13658"/>
    <lineage>
        <taxon>Eukaryota</taxon>
        <taxon>Metazoa</taxon>
        <taxon>Ecdysozoa</taxon>
        <taxon>Nematoda</taxon>
        <taxon>Enoplea</taxon>
        <taxon>Dorylaimia</taxon>
        <taxon>Mermithida</taxon>
        <taxon>Mermithoidea</taxon>
        <taxon>Mermithidae</taxon>
        <taxon>Romanomermis</taxon>
    </lineage>
</organism>
<proteinExistence type="inferred from homology"/>
<dbReference type="GO" id="GO:0001227">
    <property type="term" value="F:DNA-binding transcription repressor activity, RNA polymerase II-specific"/>
    <property type="evidence" value="ECO:0007669"/>
    <property type="project" value="InterPro"/>
</dbReference>
<accession>A0A915I0Z7</accession>
<reference evidence="5" key="1">
    <citation type="submission" date="2022-11" db="UniProtKB">
        <authorList>
            <consortium name="WormBaseParasite"/>
        </authorList>
    </citation>
    <scope>IDENTIFICATION</scope>
</reference>
<dbReference type="InterPro" id="IPR039725">
    <property type="entry name" value="CC2D1A/B"/>
</dbReference>
<protein>
    <submittedName>
        <fullName evidence="5">C2 domain-containing protein</fullName>
    </submittedName>
</protein>
<comment type="similarity">
    <text evidence="1">Belongs to the CC2D1 family.</text>
</comment>
<dbReference type="PROSITE" id="PS50004">
    <property type="entry name" value="C2"/>
    <property type="match status" value="1"/>
</dbReference>
<sequence length="785" mass="87598">MFVKFDCIVDEIRQLTQQMSEETLVQDDENDTNIENDEDLLNELNSVLDGGRVDHKLLGRIDETKNRSEFLDHSATAIAAVPDLSRTLLTSSDDGRMNPSLIIPARLENYCKALELARLSGEDSKERRYARAIKTLNDQLKAVKNGKSINIDDIPPNVALPKVVDQESTGPSLSTNIDSVLVSKGNPSSSREEKTNEEVVAASDINQIESMDYTQQKDNVKLLSGRRDEYKVASLLAKQKGNTEAALHYFKICKQLEQLINMCKSGQTIPLENLPPSLTAKSLETIIVDPPSNRVATNSQPNIPENKESIIDALLSRMEVYRLAANKAQEENDGSKFRRMSRVQKEYEEAIKATKSGRKVDFSELPTPPGFPPIATTTCVGQNLPPSVSEPSNAPTVIDKSDLNLNMKEAPSPPKLMKQEKQLAFLLERQRQFKVAALQAKKRGDMEAAKNLLRQALGFDQMIESFSVQKYEGPMASTTASRGGLPVNISSTPLLPQTKTNPATLKPMVRTGLKAASDLALDKAYGSKTEATALVRENREITYSNLEKDLIKQLQLCEQNRDYFTKFGDINKVKLFENLGSNCRKELDALRIGFKYGDPVPRCCPDLGFDDLEISIIRGLLLKLPVGYEPKDADIFVKFDLPYPKDSPQSGKTCSIRGTNSPNFDFDAKVKINLKSRQFSLYVKRHGVKFEIYQKGSFLRSDKIMGTCEMKISQLEHKAEIHESLDVMEGRRPAGGKLEVKVRIREPLLNKCVGEVVQEKWLIIDEFLRLPKGMSAKSVLPAMGI</sequence>
<evidence type="ECO:0000256" key="2">
    <source>
        <dbReference type="SAM" id="MobiDB-lite"/>
    </source>
</evidence>
<dbReference type="SMART" id="SM00239">
    <property type="entry name" value="C2"/>
    <property type="match status" value="1"/>
</dbReference>
<dbReference type="InterPro" id="IPR006608">
    <property type="entry name" value="CC2D1A/B_DM14"/>
</dbReference>
<dbReference type="InterPro" id="IPR000008">
    <property type="entry name" value="C2_dom"/>
</dbReference>
<dbReference type="Pfam" id="PF21528">
    <property type="entry name" value="CC2D1A-B_DM14"/>
    <property type="match status" value="3"/>
</dbReference>
<dbReference type="SUPFAM" id="SSF49562">
    <property type="entry name" value="C2 domain (Calcium/lipid-binding domain, CaLB)"/>
    <property type="match status" value="1"/>
</dbReference>
<dbReference type="Pfam" id="PF00168">
    <property type="entry name" value="C2"/>
    <property type="match status" value="1"/>
</dbReference>
<dbReference type="AlphaFoldDB" id="A0A915I0Z7"/>
<feature type="domain" description="C2" evidence="3">
    <location>
        <begin position="595"/>
        <end position="725"/>
    </location>
</feature>
<evidence type="ECO:0000259" key="3">
    <source>
        <dbReference type="PROSITE" id="PS50004"/>
    </source>
</evidence>
<dbReference type="PANTHER" id="PTHR13076">
    <property type="entry name" value="COILED-COIL AND C2 DOMAIN-CONTAINING PROTEIN 1-LIKE"/>
    <property type="match status" value="1"/>
</dbReference>
<dbReference type="Proteomes" id="UP000887565">
    <property type="component" value="Unplaced"/>
</dbReference>
<dbReference type="Gene3D" id="2.60.40.150">
    <property type="entry name" value="C2 domain"/>
    <property type="match status" value="1"/>
</dbReference>
<name>A0A915I0Z7_ROMCU</name>
<keyword evidence="4" id="KW-1185">Reference proteome</keyword>
<evidence type="ECO:0000256" key="1">
    <source>
        <dbReference type="ARBA" id="ARBA00010672"/>
    </source>
</evidence>
<dbReference type="PANTHER" id="PTHR13076:SF9">
    <property type="entry name" value="COILED-COIL AND C2 DOMAIN-CONTAINING PROTEIN 1-LIKE"/>
    <property type="match status" value="1"/>
</dbReference>
<dbReference type="InterPro" id="IPR035892">
    <property type="entry name" value="C2_domain_sf"/>
</dbReference>
<feature type="compositionally biased region" description="Polar residues" evidence="2">
    <location>
        <begin position="166"/>
        <end position="178"/>
    </location>
</feature>